<dbReference type="Proteomes" id="UP001465755">
    <property type="component" value="Unassembled WGS sequence"/>
</dbReference>
<keyword evidence="2" id="KW-1185">Reference proteome</keyword>
<reference evidence="1 2" key="1">
    <citation type="journal article" date="2024" name="Nat. Commun.">
        <title>Phylogenomics reveals the evolutionary origins of lichenization in chlorophyte algae.</title>
        <authorList>
            <person name="Puginier C."/>
            <person name="Libourel C."/>
            <person name="Otte J."/>
            <person name="Skaloud P."/>
            <person name="Haon M."/>
            <person name="Grisel S."/>
            <person name="Petersen M."/>
            <person name="Berrin J.G."/>
            <person name="Delaux P.M."/>
            <person name="Dal Grande F."/>
            <person name="Keller J."/>
        </authorList>
    </citation>
    <scope>NUCLEOTIDE SEQUENCE [LARGE SCALE GENOMIC DNA]</scope>
    <source>
        <strain evidence="1 2">SAG 2036</strain>
    </source>
</reference>
<evidence type="ECO:0000313" key="2">
    <source>
        <dbReference type="Proteomes" id="UP001465755"/>
    </source>
</evidence>
<accession>A0AAW1Q0E6</accession>
<comment type="caution">
    <text evidence="1">The sequence shown here is derived from an EMBL/GenBank/DDBJ whole genome shotgun (WGS) entry which is preliminary data.</text>
</comment>
<gene>
    <name evidence="1" type="ORF">WJX73_008491</name>
</gene>
<sequence>MRQAASSSKCLQEAQRALIPLKEPTSPESDARAMIKLAEAAASSGTSVCRLAYSVQKEAFDRLVQADIRGVRSEPRPDGLVEVFLDRDSTLPHQSLHPYLHFLVFTSLRAAGCEKPFEYLHFCGAPTTDLGDGGGSKGPDACWKPFTHLQGSHSAIGPSVVFEVCICHQGVAQAPRGASGRPPRSFCLDLAARGRRDCRWGGDPLRCGNLMHRRGASCAVHPLGGFLRDAAHVPDCVQATHCEIDLWPVPLSSEGILCVSAAKGRGRDGSAVVQLVPQMWR</sequence>
<proteinExistence type="predicted"/>
<protein>
    <submittedName>
        <fullName evidence="1">Uncharacterized protein</fullName>
    </submittedName>
</protein>
<evidence type="ECO:0000313" key="1">
    <source>
        <dbReference type="EMBL" id="KAK9815136.1"/>
    </source>
</evidence>
<name>A0AAW1Q0E6_9CHLO</name>
<organism evidence="1 2">
    <name type="scientific">Symbiochloris irregularis</name>
    <dbReference type="NCBI Taxonomy" id="706552"/>
    <lineage>
        <taxon>Eukaryota</taxon>
        <taxon>Viridiplantae</taxon>
        <taxon>Chlorophyta</taxon>
        <taxon>core chlorophytes</taxon>
        <taxon>Trebouxiophyceae</taxon>
        <taxon>Trebouxiales</taxon>
        <taxon>Trebouxiaceae</taxon>
        <taxon>Symbiochloris</taxon>
    </lineage>
</organism>
<dbReference type="AlphaFoldDB" id="A0AAW1Q0E6"/>
<dbReference type="EMBL" id="JALJOQ010000001">
    <property type="protein sequence ID" value="KAK9815136.1"/>
    <property type="molecule type" value="Genomic_DNA"/>
</dbReference>